<comment type="caution">
    <text evidence="6">The sequence shown here is derived from an EMBL/GenBank/DDBJ whole genome shotgun (WGS) entry which is preliminary data.</text>
</comment>
<dbReference type="InterPro" id="IPR010982">
    <property type="entry name" value="Lambda_DNA-bd_dom_sf"/>
</dbReference>
<keyword evidence="2" id="KW-0805">Transcription regulation</keyword>
<accession>A0ABS3GJE0</accession>
<dbReference type="Pfam" id="PF13693">
    <property type="entry name" value="HTH_35"/>
    <property type="match status" value="1"/>
</dbReference>
<reference evidence="6 7" key="1">
    <citation type="submission" date="2021-03" db="EMBL/GenBank/DDBJ databases">
        <title>First Case of infection caused by Chromobacterium haemolyticum derived from water in China.</title>
        <authorList>
            <person name="Chen J."/>
            <person name="Liu C."/>
        </authorList>
    </citation>
    <scope>NUCLEOTIDE SEQUENCE [LARGE SCALE GENOMIC DNA]</scope>
    <source>
        <strain evidence="6 7">WJ-5</strain>
    </source>
</reference>
<feature type="domain" description="Ner winged helix-turn-helix DNA-binding" evidence="5">
    <location>
        <begin position="7"/>
        <end position="73"/>
    </location>
</feature>
<dbReference type="RefSeq" id="WP_200122467.1">
    <property type="nucleotide sequence ID" value="NZ_JAEILV010000003.1"/>
</dbReference>
<evidence type="ECO:0000256" key="1">
    <source>
        <dbReference type="ARBA" id="ARBA00006157"/>
    </source>
</evidence>
<protein>
    <submittedName>
        <fullName evidence="6">Helix-turn-helix domain-containing protein</fullName>
    </submittedName>
</protein>
<evidence type="ECO:0000256" key="2">
    <source>
        <dbReference type="ARBA" id="ARBA00023015"/>
    </source>
</evidence>
<gene>
    <name evidence="6" type="ORF">J1C50_04160</name>
</gene>
<comment type="similarity">
    <text evidence="1">Belongs to the ner transcriptional regulatory family.</text>
</comment>
<dbReference type="Gene3D" id="1.10.260.40">
    <property type="entry name" value="lambda repressor-like DNA-binding domains"/>
    <property type="match status" value="1"/>
</dbReference>
<dbReference type="Proteomes" id="UP000664349">
    <property type="component" value="Unassembled WGS sequence"/>
</dbReference>
<keyword evidence="7" id="KW-1185">Reference proteome</keyword>
<organism evidence="6 7">
    <name type="scientific">Chromobacterium haemolyticum</name>
    <dbReference type="NCBI Taxonomy" id="394935"/>
    <lineage>
        <taxon>Bacteria</taxon>
        <taxon>Pseudomonadati</taxon>
        <taxon>Pseudomonadota</taxon>
        <taxon>Betaproteobacteria</taxon>
        <taxon>Neisseriales</taxon>
        <taxon>Chromobacteriaceae</taxon>
        <taxon>Chromobacterium</taxon>
    </lineage>
</organism>
<evidence type="ECO:0000256" key="3">
    <source>
        <dbReference type="ARBA" id="ARBA00023125"/>
    </source>
</evidence>
<dbReference type="EMBL" id="JAFLRD010000003">
    <property type="protein sequence ID" value="MBO0414697.1"/>
    <property type="molecule type" value="Genomic_DNA"/>
</dbReference>
<evidence type="ECO:0000259" key="5">
    <source>
        <dbReference type="Pfam" id="PF13693"/>
    </source>
</evidence>
<evidence type="ECO:0000256" key="4">
    <source>
        <dbReference type="ARBA" id="ARBA00023163"/>
    </source>
</evidence>
<keyword evidence="4" id="KW-0804">Transcription</keyword>
<keyword evidence="3" id="KW-0238">DNA-binding</keyword>
<evidence type="ECO:0000313" key="7">
    <source>
        <dbReference type="Proteomes" id="UP000664349"/>
    </source>
</evidence>
<dbReference type="InterPro" id="IPR038722">
    <property type="entry name" value="Ner_HTH_dom"/>
</dbReference>
<name>A0ABS3GJE0_9NEIS</name>
<dbReference type="SUPFAM" id="SSF47413">
    <property type="entry name" value="lambda repressor-like DNA-binding domains"/>
    <property type="match status" value="1"/>
</dbReference>
<evidence type="ECO:0000313" key="6">
    <source>
        <dbReference type="EMBL" id="MBO0414697.1"/>
    </source>
</evidence>
<proteinExistence type="inferred from homology"/>
<sequence>MQKKAADWHRADIVAAVHKAGWSLRRLSIEAGLCAGALNNALDRSWPKAEGIIAAAIGVPPESIWPSRYNKRHFKPVFPAALPKSTEDCASTSPVSS</sequence>